<dbReference type="EMBL" id="FORH01000001">
    <property type="protein sequence ID" value="SFI64140.1"/>
    <property type="molecule type" value="Genomic_DNA"/>
</dbReference>
<reference evidence="3" key="1">
    <citation type="submission" date="2016-10" db="EMBL/GenBank/DDBJ databases">
        <authorList>
            <person name="Varghese N."/>
            <person name="Submissions S."/>
        </authorList>
    </citation>
    <scope>NUCLEOTIDE SEQUENCE [LARGE SCALE GENOMIC DNA]</scope>
    <source>
        <strain evidence="3">DSM 26471</strain>
    </source>
</reference>
<dbReference type="RefSeq" id="WP_177213000.1">
    <property type="nucleotide sequence ID" value="NZ_FORH01000001.1"/>
</dbReference>
<organism evidence="2 3">
    <name type="scientific">Celeribacter neptunius</name>
    <dbReference type="NCBI Taxonomy" id="588602"/>
    <lineage>
        <taxon>Bacteria</taxon>
        <taxon>Pseudomonadati</taxon>
        <taxon>Pseudomonadota</taxon>
        <taxon>Alphaproteobacteria</taxon>
        <taxon>Rhodobacterales</taxon>
        <taxon>Roseobacteraceae</taxon>
        <taxon>Celeribacter</taxon>
    </lineage>
</organism>
<proteinExistence type="predicted"/>
<name>A0A1I3JVN9_9RHOB</name>
<feature type="chain" id="PRO_5011543822" description="Chitin binding Peritrophin-A domain-containing protein" evidence="1">
    <location>
        <begin position="22"/>
        <end position="54"/>
    </location>
</feature>
<evidence type="ECO:0008006" key="4">
    <source>
        <dbReference type="Google" id="ProtNLM"/>
    </source>
</evidence>
<dbReference type="Proteomes" id="UP000199630">
    <property type="component" value="Unassembled WGS sequence"/>
</dbReference>
<dbReference type="STRING" id="588602.SAMN04487991_0477"/>
<dbReference type="AlphaFoldDB" id="A0A1I3JVN9"/>
<evidence type="ECO:0000313" key="2">
    <source>
        <dbReference type="EMBL" id="SFI64140.1"/>
    </source>
</evidence>
<feature type="signal peptide" evidence="1">
    <location>
        <begin position="1"/>
        <end position="21"/>
    </location>
</feature>
<sequence length="54" mass="5771">MLKRTLFLLALLAPLGGPALAQSYTCPHEQKTASCADGYTWDKETGSCVEQVVG</sequence>
<keyword evidence="1" id="KW-0732">Signal</keyword>
<protein>
    <recommendedName>
        <fullName evidence="4">Chitin binding Peritrophin-A domain-containing protein</fullName>
    </recommendedName>
</protein>
<keyword evidence="3" id="KW-1185">Reference proteome</keyword>
<gene>
    <name evidence="2" type="ORF">SAMN04487991_0477</name>
</gene>
<accession>A0A1I3JVN9</accession>
<evidence type="ECO:0000256" key="1">
    <source>
        <dbReference type="SAM" id="SignalP"/>
    </source>
</evidence>
<evidence type="ECO:0000313" key="3">
    <source>
        <dbReference type="Proteomes" id="UP000199630"/>
    </source>
</evidence>